<proteinExistence type="predicted"/>
<dbReference type="GO" id="GO:0003677">
    <property type="term" value="F:DNA binding"/>
    <property type="evidence" value="ECO:0007669"/>
    <property type="project" value="InterPro"/>
</dbReference>
<dbReference type="CDD" id="cd00093">
    <property type="entry name" value="HTH_XRE"/>
    <property type="match status" value="1"/>
</dbReference>
<organism evidence="3 4">
    <name type="scientific">Chitinophaga rupis</name>
    <dbReference type="NCBI Taxonomy" id="573321"/>
    <lineage>
        <taxon>Bacteria</taxon>
        <taxon>Pseudomonadati</taxon>
        <taxon>Bacteroidota</taxon>
        <taxon>Chitinophagia</taxon>
        <taxon>Chitinophagales</taxon>
        <taxon>Chitinophagaceae</taxon>
        <taxon>Chitinophaga</taxon>
    </lineage>
</organism>
<evidence type="ECO:0000313" key="4">
    <source>
        <dbReference type="Proteomes" id="UP000198984"/>
    </source>
</evidence>
<evidence type="ECO:0000256" key="1">
    <source>
        <dbReference type="SAM" id="Phobius"/>
    </source>
</evidence>
<dbReference type="Proteomes" id="UP000198984">
    <property type="component" value="Unassembled WGS sequence"/>
</dbReference>
<accession>A0A1H8A229</accession>
<dbReference type="InterPro" id="IPR010982">
    <property type="entry name" value="Lambda_DNA-bd_dom_sf"/>
</dbReference>
<evidence type="ECO:0000313" key="3">
    <source>
        <dbReference type="EMBL" id="SEM63898.1"/>
    </source>
</evidence>
<dbReference type="STRING" id="573321.SAMN04488505_105263"/>
<dbReference type="EMBL" id="FOBB01000005">
    <property type="protein sequence ID" value="SEM63898.1"/>
    <property type="molecule type" value="Genomic_DNA"/>
</dbReference>
<dbReference type="SMART" id="SM00530">
    <property type="entry name" value="HTH_XRE"/>
    <property type="match status" value="1"/>
</dbReference>
<dbReference type="AlphaFoldDB" id="A0A1H8A229"/>
<dbReference type="Gene3D" id="1.10.260.40">
    <property type="entry name" value="lambda repressor-like DNA-binding domains"/>
    <property type="match status" value="1"/>
</dbReference>
<gene>
    <name evidence="3" type="ORF">SAMN04488505_105263</name>
</gene>
<feature type="domain" description="HTH cro/C1-type" evidence="2">
    <location>
        <begin position="13"/>
        <end position="67"/>
    </location>
</feature>
<dbReference type="InterPro" id="IPR001387">
    <property type="entry name" value="Cro/C1-type_HTH"/>
</dbReference>
<keyword evidence="1" id="KW-1133">Transmembrane helix</keyword>
<dbReference type="RefSeq" id="WP_202909317.1">
    <property type="nucleotide sequence ID" value="NZ_FOBB01000005.1"/>
</dbReference>
<dbReference type="PROSITE" id="PS50943">
    <property type="entry name" value="HTH_CROC1"/>
    <property type="match status" value="1"/>
</dbReference>
<sequence>MTPTKKQMIAGCIRDARLAKGYTQKELSDLANISVRSIQRIENGEIVPRSYTLKTLSGVLEIPFETFQDQPLQTDTVEPQEPLPKPVPKINKPQKIILTIGLPLLVFFGCWAYLAQSRSFPETQFELLTFITIVLLLLIVLLFMIWKVK</sequence>
<evidence type="ECO:0000259" key="2">
    <source>
        <dbReference type="PROSITE" id="PS50943"/>
    </source>
</evidence>
<keyword evidence="1" id="KW-0472">Membrane</keyword>
<feature type="transmembrane region" description="Helical" evidence="1">
    <location>
        <begin position="127"/>
        <end position="146"/>
    </location>
</feature>
<protein>
    <submittedName>
        <fullName evidence="3">Transcriptional regulator, contains XRE-family HTH domain</fullName>
    </submittedName>
</protein>
<name>A0A1H8A229_9BACT</name>
<dbReference type="SUPFAM" id="SSF47413">
    <property type="entry name" value="lambda repressor-like DNA-binding domains"/>
    <property type="match status" value="1"/>
</dbReference>
<dbReference type="Pfam" id="PF01381">
    <property type="entry name" value="HTH_3"/>
    <property type="match status" value="1"/>
</dbReference>
<keyword evidence="4" id="KW-1185">Reference proteome</keyword>
<feature type="transmembrane region" description="Helical" evidence="1">
    <location>
        <begin position="96"/>
        <end position="115"/>
    </location>
</feature>
<reference evidence="3 4" key="1">
    <citation type="submission" date="2016-10" db="EMBL/GenBank/DDBJ databases">
        <authorList>
            <person name="de Groot N.N."/>
        </authorList>
    </citation>
    <scope>NUCLEOTIDE SEQUENCE [LARGE SCALE GENOMIC DNA]</scope>
    <source>
        <strain evidence="3 4">DSM 21039</strain>
    </source>
</reference>
<keyword evidence="1" id="KW-0812">Transmembrane</keyword>